<protein>
    <recommendedName>
        <fullName evidence="2">Methyltransferase domain-containing protein</fullName>
    </recommendedName>
</protein>
<proteinExistence type="predicted"/>
<dbReference type="Pfam" id="PF13649">
    <property type="entry name" value="Methyltransf_25"/>
    <property type="match status" value="1"/>
</dbReference>
<dbReference type="InterPro" id="IPR029063">
    <property type="entry name" value="SAM-dependent_MTases_sf"/>
</dbReference>
<dbReference type="Gene3D" id="3.40.50.150">
    <property type="entry name" value="Vaccinia Virus protein VP39"/>
    <property type="match status" value="1"/>
</dbReference>
<keyword evidence="1" id="KW-0808">Transferase</keyword>
<keyword evidence="4" id="KW-1185">Reference proteome</keyword>
<name>A0A835WUR4_9CHLO</name>
<dbReference type="SUPFAM" id="SSF53335">
    <property type="entry name" value="S-adenosyl-L-methionine-dependent methyltransferases"/>
    <property type="match status" value="1"/>
</dbReference>
<evidence type="ECO:0000256" key="1">
    <source>
        <dbReference type="ARBA" id="ARBA00022679"/>
    </source>
</evidence>
<evidence type="ECO:0000313" key="3">
    <source>
        <dbReference type="EMBL" id="KAG2453076.1"/>
    </source>
</evidence>
<dbReference type="OrthoDB" id="540004at2759"/>
<reference evidence="3" key="1">
    <citation type="journal article" date="2020" name="bioRxiv">
        <title>Comparative genomics of Chlamydomonas.</title>
        <authorList>
            <person name="Craig R.J."/>
            <person name="Hasan A.R."/>
            <person name="Ness R.W."/>
            <person name="Keightley P.D."/>
        </authorList>
    </citation>
    <scope>NUCLEOTIDE SEQUENCE</scope>
    <source>
        <strain evidence="3">CCAP 11/173</strain>
    </source>
</reference>
<dbReference type="EMBL" id="JAEHOD010000004">
    <property type="protein sequence ID" value="KAG2453076.1"/>
    <property type="molecule type" value="Genomic_DNA"/>
</dbReference>
<comment type="caution">
    <text evidence="3">The sequence shown here is derived from an EMBL/GenBank/DDBJ whole genome shotgun (WGS) entry which is preliminary data.</text>
</comment>
<dbReference type="CDD" id="cd02440">
    <property type="entry name" value="AdoMet_MTases"/>
    <property type="match status" value="1"/>
</dbReference>
<evidence type="ECO:0000313" key="4">
    <source>
        <dbReference type="Proteomes" id="UP000613740"/>
    </source>
</evidence>
<dbReference type="AlphaFoldDB" id="A0A835WUR4"/>
<gene>
    <name evidence="3" type="ORF">HYH02_002409</name>
</gene>
<evidence type="ECO:0000259" key="2">
    <source>
        <dbReference type="Pfam" id="PF13649"/>
    </source>
</evidence>
<dbReference type="InterPro" id="IPR041698">
    <property type="entry name" value="Methyltransf_25"/>
</dbReference>
<dbReference type="PANTHER" id="PTHR43861">
    <property type="entry name" value="TRANS-ACONITATE 2-METHYLTRANSFERASE-RELATED"/>
    <property type="match status" value="1"/>
</dbReference>
<accession>A0A835WUR4</accession>
<sequence length="220" mass="23751">MDASVWDKKYSEEEFVYGQEPNVHVRQAAERYLNQVPGGALVVELASGEGRNVAYLAAAGHRVIAVDFSQAGLDKTMALVAGRGGGSATARVTPVLADMTAWAPPGGPGSVDAVVLSFCHMRAADRPRVMAAVVEWLKPGGLLIQEVFHPSQVHKGYRETSGGPHDPTMMVELQELRSQLGDKGGEELEGEELEYVLEEGKLHNGMGAVTRYVWRKDPAQ</sequence>
<organism evidence="3 4">
    <name type="scientific">Chlamydomonas schloesseri</name>
    <dbReference type="NCBI Taxonomy" id="2026947"/>
    <lineage>
        <taxon>Eukaryota</taxon>
        <taxon>Viridiplantae</taxon>
        <taxon>Chlorophyta</taxon>
        <taxon>core chlorophytes</taxon>
        <taxon>Chlorophyceae</taxon>
        <taxon>CS clade</taxon>
        <taxon>Chlamydomonadales</taxon>
        <taxon>Chlamydomonadaceae</taxon>
        <taxon>Chlamydomonas</taxon>
    </lineage>
</organism>
<dbReference type="PANTHER" id="PTHR43861:SF3">
    <property type="entry name" value="PUTATIVE (AFU_ORTHOLOGUE AFUA_2G14390)-RELATED"/>
    <property type="match status" value="1"/>
</dbReference>
<feature type="domain" description="Methyltransferase" evidence="2">
    <location>
        <begin position="42"/>
        <end position="141"/>
    </location>
</feature>
<dbReference type="GO" id="GO:0016740">
    <property type="term" value="F:transferase activity"/>
    <property type="evidence" value="ECO:0007669"/>
    <property type="project" value="UniProtKB-KW"/>
</dbReference>
<dbReference type="Proteomes" id="UP000613740">
    <property type="component" value="Unassembled WGS sequence"/>
</dbReference>